<dbReference type="PROSITE" id="PS50231">
    <property type="entry name" value="RICIN_B_LECTIN"/>
    <property type="match status" value="1"/>
</dbReference>
<dbReference type="Gene3D" id="2.80.10.50">
    <property type="match status" value="1"/>
</dbReference>
<organism evidence="2 3">
    <name type="scientific">Glomus cerebriforme</name>
    <dbReference type="NCBI Taxonomy" id="658196"/>
    <lineage>
        <taxon>Eukaryota</taxon>
        <taxon>Fungi</taxon>
        <taxon>Fungi incertae sedis</taxon>
        <taxon>Mucoromycota</taxon>
        <taxon>Glomeromycotina</taxon>
        <taxon>Glomeromycetes</taxon>
        <taxon>Glomerales</taxon>
        <taxon>Glomeraceae</taxon>
        <taxon>Glomus</taxon>
    </lineage>
</organism>
<feature type="domain" description="Ricin B lectin" evidence="1">
    <location>
        <begin position="2"/>
        <end position="138"/>
    </location>
</feature>
<evidence type="ECO:0000313" key="2">
    <source>
        <dbReference type="EMBL" id="RIA98765.1"/>
    </source>
</evidence>
<dbReference type="InterPro" id="IPR035992">
    <property type="entry name" value="Ricin_B-like_lectins"/>
</dbReference>
<dbReference type="OrthoDB" id="2377467at2759"/>
<dbReference type="Proteomes" id="UP000265703">
    <property type="component" value="Unassembled WGS sequence"/>
</dbReference>
<dbReference type="Pfam" id="PF00652">
    <property type="entry name" value="Ricin_B_lectin"/>
    <property type="match status" value="1"/>
</dbReference>
<comment type="caution">
    <text evidence="2">The sequence shown here is derived from an EMBL/GenBank/DDBJ whole genome shotgun (WGS) entry which is preliminary data.</text>
</comment>
<dbReference type="SMART" id="SM00458">
    <property type="entry name" value="RICIN"/>
    <property type="match status" value="1"/>
</dbReference>
<evidence type="ECO:0000259" key="1">
    <source>
        <dbReference type="SMART" id="SM00458"/>
    </source>
</evidence>
<proteinExistence type="predicted"/>
<dbReference type="EMBL" id="QKYT01000011">
    <property type="protein sequence ID" value="RIA98765.1"/>
    <property type="molecule type" value="Genomic_DNA"/>
</dbReference>
<reference evidence="2 3" key="1">
    <citation type="submission" date="2018-06" db="EMBL/GenBank/DDBJ databases">
        <title>Comparative genomics reveals the genomic features of Rhizophagus irregularis, R. cerebriforme, R. diaphanum and Gigaspora rosea, and their symbiotic lifestyle signature.</title>
        <authorList>
            <person name="Morin E."/>
            <person name="San Clemente H."/>
            <person name="Chen E.C.H."/>
            <person name="De La Providencia I."/>
            <person name="Hainaut M."/>
            <person name="Kuo A."/>
            <person name="Kohler A."/>
            <person name="Murat C."/>
            <person name="Tang N."/>
            <person name="Roy S."/>
            <person name="Loubradou J."/>
            <person name="Henrissat B."/>
            <person name="Grigoriev I.V."/>
            <person name="Corradi N."/>
            <person name="Roux C."/>
            <person name="Martin F.M."/>
        </authorList>
    </citation>
    <scope>NUCLEOTIDE SEQUENCE [LARGE SCALE GENOMIC DNA]</scope>
    <source>
        <strain evidence="2 3">DAOM 227022</strain>
    </source>
</reference>
<accession>A0A397TQC5</accession>
<keyword evidence="3" id="KW-1185">Reference proteome</keyword>
<protein>
    <submittedName>
        <fullName evidence="2">Carbohydrate-Binding Module Family 13 protein</fullName>
    </submittedName>
</protein>
<dbReference type="AlphaFoldDB" id="A0A397TQC5"/>
<dbReference type="SUPFAM" id="SSF50370">
    <property type="entry name" value="Ricin B-like lectins"/>
    <property type="match status" value="1"/>
</dbReference>
<name>A0A397TQC5_9GLOM</name>
<feature type="non-terminal residue" evidence="2">
    <location>
        <position position="201"/>
    </location>
</feature>
<evidence type="ECO:0000313" key="3">
    <source>
        <dbReference type="Proteomes" id="UP000265703"/>
    </source>
</evidence>
<sequence length="201" mass="23235">MTYYWIIARHSGKVLEVEGGSVNNCAKVVQNSKKSGNDPNVDSQLWYFNGGFITNKKSSLVIAVTDNRFENWTQIIQYKSGTEPVVGQEWDYNYEDNAISLRSNRNFVIDVSGASHEDLTPTILHNKHGGRSQQFTLQKWSDVENFGKLITNIIDHNKFLPKLSQNLLEILDDEYCDIIIEVDEDPYVKIFRAHMVYLWRK</sequence>
<dbReference type="InterPro" id="IPR000772">
    <property type="entry name" value="Ricin_B_lectin"/>
</dbReference>
<gene>
    <name evidence="2" type="ORF">C1645_800968</name>
</gene>